<dbReference type="Gene3D" id="3.30.1370.10">
    <property type="entry name" value="K Homology domain, type 1"/>
    <property type="match status" value="1"/>
</dbReference>
<name>E0VIT8_PEDHC</name>
<dbReference type="GO" id="GO:0005739">
    <property type="term" value="C:mitochondrion"/>
    <property type="evidence" value="ECO:0007669"/>
    <property type="project" value="UniProtKB-ARBA"/>
</dbReference>
<dbReference type="Pfam" id="PF00567">
    <property type="entry name" value="TUDOR"/>
    <property type="match status" value="1"/>
</dbReference>
<feature type="transmembrane region" description="Helical" evidence="3">
    <location>
        <begin position="12"/>
        <end position="28"/>
    </location>
</feature>
<dbReference type="EMBL" id="AAZO01002707">
    <property type="status" value="NOT_ANNOTATED_CDS"/>
    <property type="molecule type" value="Genomic_DNA"/>
</dbReference>
<dbReference type="InterPro" id="IPR050621">
    <property type="entry name" value="Tudor_domain_containing"/>
</dbReference>
<dbReference type="eggNOG" id="KOG2279">
    <property type="taxonomic scope" value="Eukaryota"/>
</dbReference>
<dbReference type="SUPFAM" id="SSF50199">
    <property type="entry name" value="Staphylococcal nuclease"/>
    <property type="match status" value="1"/>
</dbReference>
<reference evidence="6" key="3">
    <citation type="submission" date="2021-02" db="UniProtKB">
        <authorList>
            <consortium name="EnsemblMetazoa"/>
        </authorList>
    </citation>
    <scope>IDENTIFICATION</scope>
    <source>
        <strain evidence="6">USDA</strain>
    </source>
</reference>
<dbReference type="GO" id="GO:0003723">
    <property type="term" value="F:RNA binding"/>
    <property type="evidence" value="ECO:0007669"/>
    <property type="project" value="UniProtKB-UniRule"/>
</dbReference>
<dbReference type="PANTHER" id="PTHR22948">
    <property type="entry name" value="TUDOR DOMAIN CONTAINING PROTEIN"/>
    <property type="match status" value="1"/>
</dbReference>
<dbReference type="CTD" id="8230084"/>
<dbReference type="PANTHER" id="PTHR22948:SF65">
    <property type="entry name" value="A-KINASE ANCHORING PROTEIN 1"/>
    <property type="match status" value="1"/>
</dbReference>
<feature type="compositionally biased region" description="Polar residues" evidence="2">
    <location>
        <begin position="345"/>
        <end position="361"/>
    </location>
</feature>
<dbReference type="GeneID" id="8230084"/>
<feature type="compositionally biased region" description="Low complexity" evidence="2">
    <location>
        <begin position="292"/>
        <end position="305"/>
    </location>
</feature>
<gene>
    <name evidence="6" type="primary">8230084</name>
    <name evidence="5" type="ORF">Phum_PHUM233260</name>
</gene>
<keyword evidence="3" id="KW-0472">Membrane</keyword>
<evidence type="ECO:0000313" key="7">
    <source>
        <dbReference type="Proteomes" id="UP000009046"/>
    </source>
</evidence>
<dbReference type="Proteomes" id="UP000009046">
    <property type="component" value="Unassembled WGS sequence"/>
</dbReference>
<dbReference type="KEGG" id="phu:Phum_PHUM233260"/>
<dbReference type="OrthoDB" id="10069557at2759"/>
<evidence type="ECO:0000259" key="4">
    <source>
        <dbReference type="PROSITE" id="PS50304"/>
    </source>
</evidence>
<dbReference type="InterPro" id="IPR047367">
    <property type="entry name" value="Tudor_AKAP1"/>
</dbReference>
<dbReference type="GO" id="GO:0010468">
    <property type="term" value="P:regulation of gene expression"/>
    <property type="evidence" value="ECO:0007669"/>
    <property type="project" value="UniProtKB-ARBA"/>
</dbReference>
<dbReference type="Pfam" id="PF00013">
    <property type="entry name" value="KH_1"/>
    <property type="match status" value="1"/>
</dbReference>
<dbReference type="InterPro" id="IPR047368">
    <property type="entry name" value="KH-I_AKAP1"/>
</dbReference>
<dbReference type="Gene3D" id="2.40.50.90">
    <property type="match status" value="1"/>
</dbReference>
<evidence type="ECO:0000256" key="2">
    <source>
        <dbReference type="SAM" id="MobiDB-lite"/>
    </source>
</evidence>
<dbReference type="EnsemblMetazoa" id="PHUM233260-RA">
    <property type="protein sequence ID" value="PHUM233260-PA"/>
    <property type="gene ID" value="PHUM233260"/>
</dbReference>
<keyword evidence="7" id="KW-1185">Reference proteome</keyword>
<dbReference type="SMART" id="SM00333">
    <property type="entry name" value="TUDOR"/>
    <property type="match status" value="1"/>
</dbReference>
<keyword evidence="3" id="KW-1133">Transmembrane helix</keyword>
<feature type="region of interest" description="Disordered" evidence="2">
    <location>
        <begin position="34"/>
        <end position="68"/>
    </location>
</feature>
<evidence type="ECO:0000256" key="1">
    <source>
        <dbReference type="PROSITE-ProRule" id="PRU00117"/>
    </source>
</evidence>
<accession>E0VIT8</accession>
<feature type="compositionally biased region" description="Basic and acidic residues" evidence="2">
    <location>
        <begin position="224"/>
        <end position="238"/>
    </location>
</feature>
<dbReference type="InterPro" id="IPR036612">
    <property type="entry name" value="KH_dom_type_1_sf"/>
</dbReference>
<dbReference type="InterPro" id="IPR004087">
    <property type="entry name" value="KH_dom"/>
</dbReference>
<feature type="compositionally biased region" description="Basic residues" evidence="2">
    <location>
        <begin position="211"/>
        <end position="223"/>
    </location>
</feature>
<dbReference type="InterPro" id="IPR035437">
    <property type="entry name" value="SNase_OB-fold_sf"/>
</dbReference>
<evidence type="ECO:0000313" key="6">
    <source>
        <dbReference type="EnsemblMetazoa" id="PHUM233260-PA"/>
    </source>
</evidence>
<feature type="domain" description="Tudor" evidence="4">
    <location>
        <begin position="543"/>
        <end position="601"/>
    </location>
</feature>
<feature type="compositionally biased region" description="Low complexity" evidence="2">
    <location>
        <begin position="261"/>
        <end position="285"/>
    </location>
</feature>
<dbReference type="PROSITE" id="PS50304">
    <property type="entry name" value="TUDOR"/>
    <property type="match status" value="1"/>
</dbReference>
<feature type="compositionally biased region" description="Polar residues" evidence="2">
    <location>
        <begin position="369"/>
        <end position="381"/>
    </location>
</feature>
<evidence type="ECO:0000313" key="5">
    <source>
        <dbReference type="EMBL" id="EEB13294.1"/>
    </source>
</evidence>
<dbReference type="SMART" id="SM00322">
    <property type="entry name" value="KH"/>
    <property type="match status" value="1"/>
</dbReference>
<protein>
    <submittedName>
        <fullName evidence="5 6">KH domain-containing protein C56G2.1, putative</fullName>
    </submittedName>
</protein>
<sequence length="714" mass="79018">MSPSFSAARPFWVWSLPAFAVLLSLLWYRKKRGSLKTDSGGAGETRNDKKSVESSDEEESPVSEKKSDLIKSGVFDKVIEDIKINGGRGGEEQEEEVKEEEEEEVVEEIINSVKIIDKVESAKPPAAVLENFIKPLIKDSLNSCVVDDTKEGIINLTDLTKSGNQTEEQEIIILRNRVVEESVLPIQDEDKIQEIKENRNQEEIQVFKSGKFGKKKKMKNSSKKLHDSSKPDAVKQGKEENTACILEKKLAKLELEKQCSNNNNNNNNTSGNNKKMAGVNSSSNNNGGGVNGKANNMKANNNNNNDKASEGKERNSNSNSNNSGDDFTERDSANNSPSEVMLASPSVSGYSDTHSEGSSDSGKGCSEMLTPSRTPASGNSVSGDLPVTSIYEFVIPQHLVGRLIGRYGSYVNEIKETTHASIYIKRHPDTSKLKICAVEGTQMDIESALDMIRQKFPKKRYPNVTLEQVVISPEPQMIPIISESMQLYLIEGINNDVLLSSLVSAGHFFLQQPTHPTYLSLNRLNTCMNYCYSEPDQPLIPDGVGAGILCAAPVHNGWYRAQIVSMDEDSKICDVKFVDYGGYMTMPVSLLRQIRFDFVNLPFQAAECYLASVKPSNEENVWCENSKSLVEKLTFGKVLQAQVYGYAEDGIPLIYLYTVVDDKVILVNEELVNHGLAEWIYPEEDNNNDVVAECVVERDEMEETAAGPVVALTV</sequence>
<dbReference type="CDD" id="cd20407">
    <property type="entry name" value="Tudor_AKAP1"/>
    <property type="match status" value="1"/>
</dbReference>
<dbReference type="PROSITE" id="PS50084">
    <property type="entry name" value="KH_TYPE_1"/>
    <property type="match status" value="1"/>
</dbReference>
<dbReference type="EMBL" id="DS235206">
    <property type="protein sequence ID" value="EEB13294.1"/>
    <property type="molecule type" value="Genomic_DNA"/>
</dbReference>
<reference evidence="5" key="1">
    <citation type="submission" date="2007-04" db="EMBL/GenBank/DDBJ databases">
        <title>Annotation of Pediculus humanus corporis strain USDA.</title>
        <authorList>
            <person name="Kirkness E."/>
            <person name="Hannick L."/>
            <person name="Hass B."/>
            <person name="Bruggner R."/>
            <person name="Lawson D."/>
            <person name="Bidwell S."/>
            <person name="Joardar V."/>
            <person name="Caler E."/>
            <person name="Walenz B."/>
            <person name="Inman J."/>
            <person name="Schobel S."/>
            <person name="Galinsky K."/>
            <person name="Amedeo P."/>
            <person name="Strausberg R."/>
        </authorList>
    </citation>
    <scope>NUCLEOTIDE SEQUENCE</scope>
    <source>
        <strain evidence="5">USDA</strain>
    </source>
</reference>
<dbReference type="InParanoid" id="E0VIT8"/>
<dbReference type="STRING" id="121224.E0VIT8"/>
<keyword evidence="1" id="KW-0694">RNA-binding</keyword>
<dbReference type="AlphaFoldDB" id="E0VIT8"/>
<dbReference type="RefSeq" id="XP_002426032.1">
    <property type="nucleotide sequence ID" value="XM_002425987.1"/>
</dbReference>
<dbReference type="Gene3D" id="2.30.30.140">
    <property type="match status" value="1"/>
</dbReference>
<dbReference type="SUPFAM" id="SSF54791">
    <property type="entry name" value="Eukaryotic type KH-domain (KH-domain type I)"/>
    <property type="match status" value="1"/>
</dbReference>
<feature type="region of interest" description="Disordered" evidence="2">
    <location>
        <begin position="211"/>
        <end position="238"/>
    </location>
</feature>
<dbReference type="VEuPathDB" id="VectorBase:PHUM233260"/>
<dbReference type="CDD" id="cd22395">
    <property type="entry name" value="KH-I_AKAP1"/>
    <property type="match status" value="1"/>
</dbReference>
<dbReference type="InterPro" id="IPR002999">
    <property type="entry name" value="Tudor"/>
</dbReference>
<dbReference type="InterPro" id="IPR004088">
    <property type="entry name" value="KH_dom_type_1"/>
</dbReference>
<dbReference type="HOGENOM" id="CLU_018373_0_0_1"/>
<dbReference type="SUPFAM" id="SSF63748">
    <property type="entry name" value="Tudor/PWWP/MBT"/>
    <property type="match status" value="1"/>
</dbReference>
<evidence type="ECO:0000256" key="3">
    <source>
        <dbReference type="SAM" id="Phobius"/>
    </source>
</evidence>
<proteinExistence type="predicted"/>
<reference evidence="5" key="2">
    <citation type="submission" date="2007-04" db="EMBL/GenBank/DDBJ databases">
        <title>The genome of the human body louse.</title>
        <authorList>
            <consortium name="The Human Body Louse Genome Consortium"/>
            <person name="Kirkness E."/>
            <person name="Walenz B."/>
            <person name="Hass B."/>
            <person name="Bruggner R."/>
            <person name="Strausberg R."/>
        </authorList>
    </citation>
    <scope>NUCLEOTIDE SEQUENCE</scope>
    <source>
        <strain evidence="5">USDA</strain>
    </source>
</reference>
<feature type="region of interest" description="Disordered" evidence="2">
    <location>
        <begin position="259"/>
        <end position="381"/>
    </location>
</feature>
<keyword evidence="3" id="KW-0812">Transmembrane</keyword>
<organism>
    <name type="scientific">Pediculus humanus subsp. corporis</name>
    <name type="common">Body louse</name>
    <dbReference type="NCBI Taxonomy" id="121224"/>
    <lineage>
        <taxon>Eukaryota</taxon>
        <taxon>Metazoa</taxon>
        <taxon>Ecdysozoa</taxon>
        <taxon>Arthropoda</taxon>
        <taxon>Hexapoda</taxon>
        <taxon>Insecta</taxon>
        <taxon>Pterygota</taxon>
        <taxon>Neoptera</taxon>
        <taxon>Paraneoptera</taxon>
        <taxon>Psocodea</taxon>
        <taxon>Troctomorpha</taxon>
        <taxon>Phthiraptera</taxon>
        <taxon>Anoplura</taxon>
        <taxon>Pediculidae</taxon>
        <taxon>Pediculus</taxon>
    </lineage>
</organism>